<name>A6G6I9_9BACT</name>
<comment type="caution">
    <text evidence="1">The sequence shown here is derived from an EMBL/GenBank/DDBJ whole genome shotgun (WGS) entry which is preliminary data.</text>
</comment>
<dbReference type="Proteomes" id="UP000005801">
    <property type="component" value="Unassembled WGS sequence"/>
</dbReference>
<dbReference type="OrthoDB" id="9154832at2"/>
<proteinExistence type="predicted"/>
<dbReference type="RefSeq" id="WP_006972338.1">
    <property type="nucleotide sequence ID" value="NZ_ABCS01000030.1"/>
</dbReference>
<dbReference type="STRING" id="391625.PPSIR1_33164"/>
<evidence type="ECO:0000313" key="1">
    <source>
        <dbReference type="EMBL" id="EDM78466.1"/>
    </source>
</evidence>
<evidence type="ECO:0000313" key="2">
    <source>
        <dbReference type="Proteomes" id="UP000005801"/>
    </source>
</evidence>
<sequence>MTEDSPALEIPPPREDRPPMKANLLNAMQKANTSLTPLFPYMHPGAIVPTGALFIGQPGKDYGQFYHHNTVDEVIIAFVAEGGNLRTGQLYNGGRVHGVNSFMKDQTKAGSFVLFSVTQRQADPGEVQTEAISLLCEACRKPLFKAEFDATPGPEARELEHPFPSINAPPERLAQFNADPAQRECPECGHDNPPFPLHQWGWTDYAEQSKVMARAKQLLLAAGEG</sequence>
<protein>
    <submittedName>
        <fullName evidence="1">Uncharacterized protein</fullName>
    </submittedName>
</protein>
<reference evidence="1 2" key="1">
    <citation type="submission" date="2007-06" db="EMBL/GenBank/DDBJ databases">
        <authorList>
            <person name="Shimkets L."/>
            <person name="Ferriera S."/>
            <person name="Johnson J."/>
            <person name="Kravitz S."/>
            <person name="Beeson K."/>
            <person name="Sutton G."/>
            <person name="Rogers Y.-H."/>
            <person name="Friedman R."/>
            <person name="Frazier M."/>
            <person name="Venter J.C."/>
        </authorList>
    </citation>
    <scope>NUCLEOTIDE SEQUENCE [LARGE SCALE GENOMIC DNA]</scope>
    <source>
        <strain evidence="1 2">SIR-1</strain>
    </source>
</reference>
<keyword evidence="2" id="KW-1185">Reference proteome</keyword>
<dbReference type="EMBL" id="ABCS01000030">
    <property type="protein sequence ID" value="EDM78466.1"/>
    <property type="molecule type" value="Genomic_DNA"/>
</dbReference>
<gene>
    <name evidence="1" type="ORF">PPSIR1_33164</name>
</gene>
<dbReference type="AlphaFoldDB" id="A6G6I9"/>
<organism evidence="1 2">
    <name type="scientific">Plesiocystis pacifica SIR-1</name>
    <dbReference type="NCBI Taxonomy" id="391625"/>
    <lineage>
        <taxon>Bacteria</taxon>
        <taxon>Pseudomonadati</taxon>
        <taxon>Myxococcota</taxon>
        <taxon>Polyangia</taxon>
        <taxon>Nannocystales</taxon>
        <taxon>Nannocystaceae</taxon>
        <taxon>Plesiocystis</taxon>
    </lineage>
</organism>
<accession>A6G6I9</accession>